<keyword evidence="3" id="KW-0677">Repeat</keyword>
<evidence type="ECO:0000256" key="7">
    <source>
        <dbReference type="PROSITE-ProRule" id="PRU00042"/>
    </source>
</evidence>
<sequence length="717" mass="79513">MSASIMSVSDANEGAPSYQPFQCLVCGSRFTRHENLKRHAALHSRSRDETSLPCDFCQATFSRRDLRHRHMKRKHPEHDDRQATMRPRRDSSAPTQNGDGGRPQQDKTPYASPAESQNGLHPQQSDDECELDMGSGMWHTALPQEQRQRDRGLGHDAESTNLATSASTSTEGDDAQIVIGPLTQQPMGESTCIGHIVQDTTDLDQSLLLGASFLKPTHHLDTQMYPMAGLHSTPFDANLASFNLNHGVLDTSLSNDPPPLRDDWSPSALQTARGCDLFFTHVSHFVPFLHRPTFDATQAARPLVLSMLCLAYQHDEDPDCGDQAGSGVSLSVRCFHRARVLIACDEERADDLTHNVTMVQAYLLLQICAMMYLCGNDSAYGLKMHSKTISLARAGGLMQPMSIESAATGDLESLWREFIKTESHKRTAFAVHQIDALWYQFLSIPRSISHLEIKHDLPCPEDYWKASCSAEWAHLQLVARHSRPLVQYADAVRRFLSPDADVDSIPAFDPYGAINIAQFLISSAREISGWSTMTGILSMERTESLSSSLIALSPFIRPRPETAKATHAALCEATWEIAMIELQIWSPSHTGGIVEGSMDAVLNLSTCLAPSCEFLCESNAAKAIQPHVDWFLRYLDATLTPDSEAPWIALYGYKAFLIAWELVHGGISGAMQVVGVHDGDVHGALTWARKVFQRRQRWQLGKLIMTCLDELGKSLVR</sequence>
<dbReference type="InterPro" id="IPR036236">
    <property type="entry name" value="Znf_C2H2_sf"/>
</dbReference>
<dbReference type="GO" id="GO:0000978">
    <property type="term" value="F:RNA polymerase II cis-regulatory region sequence-specific DNA binding"/>
    <property type="evidence" value="ECO:0007669"/>
    <property type="project" value="InterPro"/>
</dbReference>
<comment type="caution">
    <text evidence="10">The sequence shown here is derived from an EMBL/GenBank/DDBJ whole genome shotgun (WGS) entry which is preliminary data.</text>
</comment>
<dbReference type="PANTHER" id="PTHR40626:SF11">
    <property type="entry name" value="ZINC FINGER PROTEIN YPR022C"/>
    <property type="match status" value="1"/>
</dbReference>
<feature type="compositionally biased region" description="Polar residues" evidence="8">
    <location>
        <begin position="114"/>
        <end position="123"/>
    </location>
</feature>
<evidence type="ECO:0000313" key="11">
    <source>
        <dbReference type="Proteomes" id="UP000237481"/>
    </source>
</evidence>
<feature type="compositionally biased region" description="Basic and acidic residues" evidence="8">
    <location>
        <begin position="76"/>
        <end position="91"/>
    </location>
</feature>
<dbReference type="EMBL" id="PKSG01001104">
    <property type="protein sequence ID" value="POR31070.1"/>
    <property type="molecule type" value="Genomic_DNA"/>
</dbReference>
<evidence type="ECO:0000256" key="6">
    <source>
        <dbReference type="ARBA" id="ARBA00023242"/>
    </source>
</evidence>
<evidence type="ECO:0000256" key="3">
    <source>
        <dbReference type="ARBA" id="ARBA00022737"/>
    </source>
</evidence>
<comment type="subcellular location">
    <subcellularLocation>
        <location evidence="1">Nucleus</location>
    </subcellularLocation>
</comment>
<dbReference type="GO" id="GO:0008270">
    <property type="term" value="F:zinc ion binding"/>
    <property type="evidence" value="ECO:0007669"/>
    <property type="project" value="UniProtKB-KW"/>
</dbReference>
<dbReference type="FunFam" id="3.30.160.60:FF:000100">
    <property type="entry name" value="Zinc finger 45-like"/>
    <property type="match status" value="1"/>
</dbReference>
<dbReference type="OrthoDB" id="8117402at2759"/>
<organism evidence="10 11">
    <name type="scientific">Tolypocladium paradoxum</name>
    <dbReference type="NCBI Taxonomy" id="94208"/>
    <lineage>
        <taxon>Eukaryota</taxon>
        <taxon>Fungi</taxon>
        <taxon>Dikarya</taxon>
        <taxon>Ascomycota</taxon>
        <taxon>Pezizomycotina</taxon>
        <taxon>Sordariomycetes</taxon>
        <taxon>Hypocreomycetidae</taxon>
        <taxon>Hypocreales</taxon>
        <taxon>Ophiocordycipitaceae</taxon>
        <taxon>Tolypocladium</taxon>
    </lineage>
</organism>
<evidence type="ECO:0000313" key="10">
    <source>
        <dbReference type="EMBL" id="POR31070.1"/>
    </source>
</evidence>
<dbReference type="GO" id="GO:0006351">
    <property type="term" value="P:DNA-templated transcription"/>
    <property type="evidence" value="ECO:0007669"/>
    <property type="project" value="InterPro"/>
</dbReference>
<feature type="region of interest" description="Disordered" evidence="8">
    <location>
        <begin position="67"/>
        <end position="134"/>
    </location>
</feature>
<accession>A0A2S4KLK4</accession>
<gene>
    <name evidence="10" type="ORF">TPAR_08685</name>
</gene>
<evidence type="ECO:0000259" key="9">
    <source>
        <dbReference type="PROSITE" id="PS50157"/>
    </source>
</evidence>
<dbReference type="GO" id="GO:0000785">
    <property type="term" value="C:chromatin"/>
    <property type="evidence" value="ECO:0007669"/>
    <property type="project" value="TreeGrafter"/>
</dbReference>
<dbReference type="PANTHER" id="PTHR40626">
    <property type="entry name" value="MIP31509P"/>
    <property type="match status" value="1"/>
</dbReference>
<proteinExistence type="predicted"/>
<reference evidence="10 11" key="1">
    <citation type="submission" date="2018-01" db="EMBL/GenBank/DDBJ databases">
        <title>Harnessing the power of phylogenomics to disentangle the directionality and signatures of interkingdom host jumping in the parasitic fungal genus Tolypocladium.</title>
        <authorList>
            <person name="Quandt C.A."/>
            <person name="Patterson W."/>
            <person name="Spatafora J.W."/>
        </authorList>
    </citation>
    <scope>NUCLEOTIDE SEQUENCE [LARGE SCALE GENOMIC DNA]</scope>
    <source>
        <strain evidence="10 11">NRBC 100945</strain>
    </source>
</reference>
<dbReference type="InterPro" id="IPR013087">
    <property type="entry name" value="Znf_C2H2_type"/>
</dbReference>
<dbReference type="SMART" id="SM00355">
    <property type="entry name" value="ZnF_C2H2"/>
    <property type="match status" value="2"/>
</dbReference>
<dbReference type="InterPro" id="IPR007219">
    <property type="entry name" value="XnlR_reg_dom"/>
</dbReference>
<dbReference type="AlphaFoldDB" id="A0A2S4KLK4"/>
<dbReference type="Gene3D" id="3.30.160.60">
    <property type="entry name" value="Classic Zinc Finger"/>
    <property type="match status" value="1"/>
</dbReference>
<dbReference type="Proteomes" id="UP000237481">
    <property type="component" value="Unassembled WGS sequence"/>
</dbReference>
<dbReference type="STRING" id="94208.A0A2S4KLK4"/>
<evidence type="ECO:0000256" key="4">
    <source>
        <dbReference type="ARBA" id="ARBA00022771"/>
    </source>
</evidence>
<protein>
    <recommendedName>
        <fullName evidence="9">C2H2-type domain-containing protein</fullName>
    </recommendedName>
</protein>
<evidence type="ECO:0000256" key="5">
    <source>
        <dbReference type="ARBA" id="ARBA00022833"/>
    </source>
</evidence>
<evidence type="ECO:0000256" key="2">
    <source>
        <dbReference type="ARBA" id="ARBA00022723"/>
    </source>
</evidence>
<evidence type="ECO:0000256" key="1">
    <source>
        <dbReference type="ARBA" id="ARBA00004123"/>
    </source>
</evidence>
<dbReference type="CDD" id="cd12148">
    <property type="entry name" value="fungal_TF_MHR"/>
    <property type="match status" value="1"/>
</dbReference>
<keyword evidence="4 7" id="KW-0863">Zinc-finger</keyword>
<keyword evidence="11" id="KW-1185">Reference proteome</keyword>
<dbReference type="PROSITE" id="PS50157">
    <property type="entry name" value="ZINC_FINGER_C2H2_2"/>
    <property type="match status" value="1"/>
</dbReference>
<dbReference type="InterPro" id="IPR051059">
    <property type="entry name" value="VerF-like"/>
</dbReference>
<dbReference type="PROSITE" id="PS00028">
    <property type="entry name" value="ZINC_FINGER_C2H2_1"/>
    <property type="match status" value="2"/>
</dbReference>
<keyword evidence="6" id="KW-0539">Nucleus</keyword>
<dbReference type="SUPFAM" id="SSF57667">
    <property type="entry name" value="beta-beta-alpha zinc fingers"/>
    <property type="match status" value="1"/>
</dbReference>
<keyword evidence="5" id="KW-0862">Zinc</keyword>
<feature type="domain" description="C2H2-type" evidence="9">
    <location>
        <begin position="21"/>
        <end position="48"/>
    </location>
</feature>
<dbReference type="GO" id="GO:0005634">
    <property type="term" value="C:nucleus"/>
    <property type="evidence" value="ECO:0007669"/>
    <property type="project" value="UniProtKB-SubCell"/>
</dbReference>
<keyword evidence="2" id="KW-0479">Metal-binding</keyword>
<dbReference type="GO" id="GO:0000981">
    <property type="term" value="F:DNA-binding transcription factor activity, RNA polymerase II-specific"/>
    <property type="evidence" value="ECO:0007669"/>
    <property type="project" value="InterPro"/>
</dbReference>
<evidence type="ECO:0000256" key="8">
    <source>
        <dbReference type="SAM" id="MobiDB-lite"/>
    </source>
</evidence>
<name>A0A2S4KLK4_9HYPO</name>
<dbReference type="Pfam" id="PF04082">
    <property type="entry name" value="Fungal_trans"/>
    <property type="match status" value="1"/>
</dbReference>